<comment type="cofactor">
    <cofactor evidence="1 5">
        <name>FAD</name>
        <dbReference type="ChEBI" id="CHEBI:57692"/>
    </cofactor>
</comment>
<dbReference type="Gene3D" id="3.50.50.60">
    <property type="entry name" value="FAD/NAD(P)-binding domain"/>
    <property type="match status" value="1"/>
</dbReference>
<reference evidence="7 8" key="1">
    <citation type="submission" date="2020-02" db="EMBL/GenBank/DDBJ databases">
        <title>Pseudoroseicyclus tamarix, sp. nov., isolated from offshore sediment of a Tamarix chinensis forest.</title>
        <authorList>
            <person name="Gai Y."/>
        </authorList>
    </citation>
    <scope>NUCLEOTIDE SEQUENCE [LARGE SCALE GENOMIC DNA]</scope>
    <source>
        <strain evidence="7 8">CLL3-39</strain>
    </source>
</reference>
<dbReference type="SUPFAM" id="SSF54373">
    <property type="entry name" value="FAD-linked reductases, C-terminal domain"/>
    <property type="match status" value="1"/>
</dbReference>
<evidence type="ECO:0000256" key="2">
    <source>
        <dbReference type="ARBA" id="ARBA00010790"/>
    </source>
</evidence>
<evidence type="ECO:0000259" key="6">
    <source>
        <dbReference type="PROSITE" id="PS00624"/>
    </source>
</evidence>
<name>A0A6B2K1K6_9RHOB</name>
<dbReference type="InterPro" id="IPR012132">
    <property type="entry name" value="GMC_OxRdtase"/>
</dbReference>
<feature type="binding site" evidence="5">
    <location>
        <position position="224"/>
    </location>
    <ligand>
        <name>FAD</name>
        <dbReference type="ChEBI" id="CHEBI:57692"/>
    </ligand>
</feature>
<dbReference type="PROSITE" id="PS00624">
    <property type="entry name" value="GMC_OXRED_2"/>
    <property type="match status" value="1"/>
</dbReference>
<dbReference type="SUPFAM" id="SSF51905">
    <property type="entry name" value="FAD/NAD(P)-binding domain"/>
    <property type="match status" value="1"/>
</dbReference>
<gene>
    <name evidence="7" type="ORF">GZA08_04590</name>
</gene>
<dbReference type="PANTHER" id="PTHR11552:SF147">
    <property type="entry name" value="CHOLINE DEHYDROGENASE, MITOCHONDRIAL"/>
    <property type="match status" value="1"/>
</dbReference>
<comment type="caution">
    <text evidence="7">The sequence shown here is derived from an EMBL/GenBank/DDBJ whole genome shotgun (WGS) entry which is preliminary data.</text>
</comment>
<keyword evidence="8" id="KW-1185">Reference proteome</keyword>
<evidence type="ECO:0000256" key="5">
    <source>
        <dbReference type="PIRSR" id="PIRSR000137-2"/>
    </source>
</evidence>
<dbReference type="PANTHER" id="PTHR11552">
    <property type="entry name" value="GLUCOSE-METHANOL-CHOLINE GMC OXIDOREDUCTASE"/>
    <property type="match status" value="1"/>
</dbReference>
<evidence type="ECO:0000313" key="7">
    <source>
        <dbReference type="EMBL" id="NDV00246.1"/>
    </source>
</evidence>
<feature type="domain" description="Glucose-methanol-choline oxidoreductase N-terminal" evidence="6">
    <location>
        <begin position="260"/>
        <end position="274"/>
    </location>
</feature>
<dbReference type="PIRSF" id="PIRSF000137">
    <property type="entry name" value="Alcohol_oxidase"/>
    <property type="match status" value="1"/>
</dbReference>
<dbReference type="InterPro" id="IPR007867">
    <property type="entry name" value="GMC_OxRtase_C"/>
</dbReference>
<dbReference type="RefSeq" id="WP_163890406.1">
    <property type="nucleotide sequence ID" value="NZ_JAAFYS010000001.1"/>
</dbReference>
<dbReference type="GO" id="GO:0050660">
    <property type="term" value="F:flavin adenine dinucleotide binding"/>
    <property type="evidence" value="ECO:0007669"/>
    <property type="project" value="InterPro"/>
</dbReference>
<dbReference type="Pfam" id="PF05199">
    <property type="entry name" value="GMC_oxred_C"/>
    <property type="match status" value="1"/>
</dbReference>
<dbReference type="Gene3D" id="3.30.560.10">
    <property type="entry name" value="Glucose Oxidase, domain 3"/>
    <property type="match status" value="1"/>
</dbReference>
<accession>A0A6B2K1K6</accession>
<sequence>MSESFDFIVVGSGSGGAVVATRLVEAGHSVALMEAGPSDRHLFIQAPAGSFMLAKTGHSTPHETVPQAHALGRRMYIPTGHTLGGGSSVNGMVYMRGQPEDYDHWRDLGNPGWGYDDVLPWFRRAEDNQRLAGLAHGQGGPLTVSDPTHRHALSRAFVLAAQQAGHAYNDDFNKGRGQGNTHGQQGVGFFQTTTKAGRRASTAAAYLSRVRGSERLAVRLNAPVTGLVLEGRRVRGVRVAGKGGGSEVLAARAGVVLSAGTFATPKLLMLSGIGPAEHLAGHGIPLAWDMPAVGQNLHDHLEVQLEARLKEPISLFGHDKGWRRYRHGLEWLLFRSGVLTSTIVESGGFFDLDGDGRPDMQIHVIPALSGDVDRVPARVHGISIDPGFLRPKSRGEVRLASADPFARPVIDPHFLEAPEDMETLLAGIACTRQIMAQPALADLIAEELLPGAAVTSRADLEAFVRGYAKTAYHPVGTCAMGQVTDHRLKVRGAENLWIADASVMPHIVSGNTNAPTIMIGERAADFIKADVA</sequence>
<dbReference type="GO" id="GO:0016614">
    <property type="term" value="F:oxidoreductase activity, acting on CH-OH group of donors"/>
    <property type="evidence" value="ECO:0007669"/>
    <property type="project" value="InterPro"/>
</dbReference>
<feature type="binding site" evidence="5">
    <location>
        <begin position="90"/>
        <end position="93"/>
    </location>
    <ligand>
        <name>FAD</name>
        <dbReference type="ChEBI" id="CHEBI:57692"/>
    </ligand>
</feature>
<keyword evidence="3" id="KW-0285">Flavoprotein</keyword>
<evidence type="ECO:0000256" key="1">
    <source>
        <dbReference type="ARBA" id="ARBA00001974"/>
    </source>
</evidence>
<dbReference type="EMBL" id="JAAGAB010000001">
    <property type="protein sequence ID" value="NDV00246.1"/>
    <property type="molecule type" value="Genomic_DNA"/>
</dbReference>
<comment type="similarity">
    <text evidence="2">Belongs to the GMC oxidoreductase family.</text>
</comment>
<evidence type="ECO:0000313" key="8">
    <source>
        <dbReference type="Proteomes" id="UP000474757"/>
    </source>
</evidence>
<dbReference type="Proteomes" id="UP000474757">
    <property type="component" value="Unassembled WGS sequence"/>
</dbReference>
<organism evidence="7 8">
    <name type="scientific">Pseudoroseicyclus tamaricis</name>
    <dbReference type="NCBI Taxonomy" id="2705421"/>
    <lineage>
        <taxon>Bacteria</taxon>
        <taxon>Pseudomonadati</taxon>
        <taxon>Pseudomonadota</taxon>
        <taxon>Alphaproteobacteria</taxon>
        <taxon>Rhodobacterales</taxon>
        <taxon>Paracoccaceae</taxon>
        <taxon>Pseudoroseicyclus</taxon>
    </lineage>
</organism>
<dbReference type="AlphaFoldDB" id="A0A6B2K1K6"/>
<evidence type="ECO:0000256" key="3">
    <source>
        <dbReference type="ARBA" id="ARBA00022630"/>
    </source>
</evidence>
<dbReference type="InterPro" id="IPR000172">
    <property type="entry name" value="GMC_OxRdtase_N"/>
</dbReference>
<proteinExistence type="inferred from homology"/>
<dbReference type="Pfam" id="PF00732">
    <property type="entry name" value="GMC_oxred_N"/>
    <property type="match status" value="1"/>
</dbReference>
<protein>
    <submittedName>
        <fullName evidence="7">GMC family oxidoreductase</fullName>
    </submittedName>
</protein>
<dbReference type="InterPro" id="IPR036188">
    <property type="entry name" value="FAD/NAD-bd_sf"/>
</dbReference>
<evidence type="ECO:0000256" key="4">
    <source>
        <dbReference type="ARBA" id="ARBA00022827"/>
    </source>
</evidence>
<keyword evidence="4 5" id="KW-0274">FAD</keyword>